<name>A0ACB9MHY9_BAUVA</name>
<sequence>MIQFISSTIAGEMWTDPSASSVSPLLQTNWYDILGRKTISNPTEVNATENYMRSLIRIATMTSQLYAMGEFSLSNGEKRYGLVQCTRYLGDEKCAQCLEDLLERVHECCAQKLGWQFLFLGCMMKYEDYMFYTANGQTTPSPPMPDSTTANQGGTNKSKTLVMSITSASVAVALLSCSIYYYLRRTRGKEETIPIIFPVNAQSENSYEDLPAVPFITIQESTNNFSEACKLGEGGFGVVYKGNLPDGRQIAVKRLSKTSSQEHGQSLLVYTWKLLCGGKSLELMDSTLESSYITDEVTRCIHIGLLCVQEDAADRPTMSGVVVMLGSDTMTLPLPNRPAFSVGRMALREESRSKNSKDPSINDVTVSLIAPR</sequence>
<keyword evidence="2" id="KW-1185">Reference proteome</keyword>
<reference evidence="1 2" key="1">
    <citation type="journal article" date="2022" name="DNA Res.">
        <title>Chromosomal-level genome assembly of the orchid tree Bauhinia variegata (Leguminosae; Cercidoideae) supports the allotetraploid origin hypothesis of Bauhinia.</title>
        <authorList>
            <person name="Zhong Y."/>
            <person name="Chen Y."/>
            <person name="Zheng D."/>
            <person name="Pang J."/>
            <person name="Liu Y."/>
            <person name="Luo S."/>
            <person name="Meng S."/>
            <person name="Qian L."/>
            <person name="Wei D."/>
            <person name="Dai S."/>
            <person name="Zhou R."/>
        </authorList>
    </citation>
    <scope>NUCLEOTIDE SEQUENCE [LARGE SCALE GENOMIC DNA]</scope>
    <source>
        <strain evidence="1">BV-YZ2020</strain>
    </source>
</reference>
<evidence type="ECO:0000313" key="2">
    <source>
        <dbReference type="Proteomes" id="UP000828941"/>
    </source>
</evidence>
<dbReference type="Proteomes" id="UP000828941">
    <property type="component" value="Chromosome 9"/>
</dbReference>
<proteinExistence type="predicted"/>
<evidence type="ECO:0000313" key="1">
    <source>
        <dbReference type="EMBL" id="KAI4323616.1"/>
    </source>
</evidence>
<organism evidence="1 2">
    <name type="scientific">Bauhinia variegata</name>
    <name type="common">Purple orchid tree</name>
    <name type="synonym">Phanera variegata</name>
    <dbReference type="NCBI Taxonomy" id="167791"/>
    <lineage>
        <taxon>Eukaryota</taxon>
        <taxon>Viridiplantae</taxon>
        <taxon>Streptophyta</taxon>
        <taxon>Embryophyta</taxon>
        <taxon>Tracheophyta</taxon>
        <taxon>Spermatophyta</taxon>
        <taxon>Magnoliopsida</taxon>
        <taxon>eudicotyledons</taxon>
        <taxon>Gunneridae</taxon>
        <taxon>Pentapetalae</taxon>
        <taxon>rosids</taxon>
        <taxon>fabids</taxon>
        <taxon>Fabales</taxon>
        <taxon>Fabaceae</taxon>
        <taxon>Cercidoideae</taxon>
        <taxon>Cercideae</taxon>
        <taxon>Bauhiniinae</taxon>
        <taxon>Bauhinia</taxon>
    </lineage>
</organism>
<protein>
    <submittedName>
        <fullName evidence="1">Uncharacterized protein</fullName>
    </submittedName>
</protein>
<accession>A0ACB9MHY9</accession>
<gene>
    <name evidence="1" type="ORF">L6164_023209</name>
</gene>
<comment type="caution">
    <text evidence="1">The sequence shown here is derived from an EMBL/GenBank/DDBJ whole genome shotgun (WGS) entry which is preliminary data.</text>
</comment>
<dbReference type="EMBL" id="CM039434">
    <property type="protein sequence ID" value="KAI4323616.1"/>
    <property type="molecule type" value="Genomic_DNA"/>
</dbReference>